<evidence type="ECO:0000313" key="2">
    <source>
        <dbReference type="Proteomes" id="UP000290540"/>
    </source>
</evidence>
<comment type="caution">
    <text evidence="1">The sequence shown here is derived from an EMBL/GenBank/DDBJ whole genome shotgun (WGS) entry which is preliminary data.</text>
</comment>
<organism evidence="1 2">
    <name type="scientific">Fusarium oxysporum f. sp. narcissi</name>
    <dbReference type="NCBI Taxonomy" id="451672"/>
    <lineage>
        <taxon>Eukaryota</taxon>
        <taxon>Fungi</taxon>
        <taxon>Dikarya</taxon>
        <taxon>Ascomycota</taxon>
        <taxon>Pezizomycotina</taxon>
        <taxon>Sordariomycetes</taxon>
        <taxon>Hypocreomycetidae</taxon>
        <taxon>Hypocreales</taxon>
        <taxon>Nectriaceae</taxon>
        <taxon>Fusarium</taxon>
        <taxon>Fusarium oxysporum species complex</taxon>
    </lineage>
</organism>
<proteinExistence type="predicted"/>
<dbReference type="AlphaFoldDB" id="A0A4Q2UYN6"/>
<protein>
    <submittedName>
        <fullName evidence="1">Uncharacterized protein</fullName>
    </submittedName>
</protein>
<evidence type="ECO:0000313" key="1">
    <source>
        <dbReference type="EMBL" id="RYC79204.1"/>
    </source>
</evidence>
<name>A0A4Q2UYN6_FUSOX</name>
<reference evidence="1 2" key="1">
    <citation type="submission" date="2016-12" db="EMBL/GenBank/DDBJ databases">
        <title>Draft genome sequence of Fusarium oxysporum causing rot on Narcissus.</title>
        <authorList>
            <person name="Armitage A.D."/>
            <person name="Taylor A."/>
            <person name="Clarkson J.P."/>
            <person name="Harrison R.J."/>
            <person name="Jackson A.C."/>
        </authorList>
    </citation>
    <scope>NUCLEOTIDE SEQUENCE [LARGE SCALE GENOMIC DNA]</scope>
    <source>
        <strain evidence="1 2">N139</strain>
    </source>
</reference>
<dbReference type="Proteomes" id="UP000290540">
    <property type="component" value="Unassembled WGS sequence"/>
</dbReference>
<dbReference type="EMBL" id="MQTW01000732">
    <property type="protein sequence ID" value="RYC79204.1"/>
    <property type="molecule type" value="Genomic_DNA"/>
</dbReference>
<sequence length="41" mass="4623">MVVLIDFGLVVYKLEAVTVDLVESEHGISIFFVIAVDFFFT</sequence>
<gene>
    <name evidence="1" type="ORF">BFJ63_vAg17919</name>
</gene>
<accession>A0A4Q2UYN6</accession>